<feature type="coiled-coil region" evidence="1">
    <location>
        <begin position="43"/>
        <end position="74"/>
    </location>
</feature>
<evidence type="ECO:0000313" key="3">
    <source>
        <dbReference type="EMBL" id="WZN61686.1"/>
    </source>
</evidence>
<sequence>MPTRVEYPRAARDENERLRIQLEQVKQSCLLLNHRVEGSETVLTKQKETIVELRKQLKAQELRHSKELRALNEAHTQVLKNFVQKHSAQVSGLESKIRSLSKILRSLVPEGGASGEKQEDAESGEGE</sequence>
<name>A0AAX4P6P3_9CHLO</name>
<feature type="region of interest" description="Disordered" evidence="2">
    <location>
        <begin position="108"/>
        <end position="127"/>
    </location>
</feature>
<protein>
    <submittedName>
        <fullName evidence="3">Uncharacterized protein</fullName>
    </submittedName>
</protein>
<accession>A0AAX4P6P3</accession>
<keyword evidence="1" id="KW-0175">Coiled coil</keyword>
<dbReference type="AlphaFoldDB" id="A0AAX4P6P3"/>
<evidence type="ECO:0000256" key="2">
    <source>
        <dbReference type="SAM" id="MobiDB-lite"/>
    </source>
</evidence>
<proteinExistence type="predicted"/>
<dbReference type="EMBL" id="CP151504">
    <property type="protein sequence ID" value="WZN61686.1"/>
    <property type="molecule type" value="Genomic_DNA"/>
</dbReference>
<keyword evidence="4" id="KW-1185">Reference proteome</keyword>
<reference evidence="3 4" key="1">
    <citation type="submission" date="2024-03" db="EMBL/GenBank/DDBJ databases">
        <title>Complete genome sequence of the green alga Chloropicon roscoffensis RCC1871.</title>
        <authorList>
            <person name="Lemieux C."/>
            <person name="Pombert J.-F."/>
            <person name="Otis C."/>
            <person name="Turmel M."/>
        </authorList>
    </citation>
    <scope>NUCLEOTIDE SEQUENCE [LARGE SCALE GENOMIC DNA]</scope>
    <source>
        <strain evidence="3 4">RCC1871</strain>
    </source>
</reference>
<gene>
    <name evidence="3" type="ORF">HKI87_04g32210</name>
</gene>
<organism evidence="3 4">
    <name type="scientific">Chloropicon roscoffensis</name>
    <dbReference type="NCBI Taxonomy" id="1461544"/>
    <lineage>
        <taxon>Eukaryota</taxon>
        <taxon>Viridiplantae</taxon>
        <taxon>Chlorophyta</taxon>
        <taxon>Chloropicophyceae</taxon>
        <taxon>Chloropicales</taxon>
        <taxon>Chloropicaceae</taxon>
        <taxon>Chloropicon</taxon>
    </lineage>
</organism>
<evidence type="ECO:0000256" key="1">
    <source>
        <dbReference type="SAM" id="Coils"/>
    </source>
</evidence>
<dbReference type="Proteomes" id="UP001472866">
    <property type="component" value="Chromosome 04"/>
</dbReference>
<evidence type="ECO:0000313" key="4">
    <source>
        <dbReference type="Proteomes" id="UP001472866"/>
    </source>
</evidence>